<evidence type="ECO:0000256" key="7">
    <source>
        <dbReference type="ARBA" id="ARBA00022605"/>
    </source>
</evidence>
<dbReference type="Pfam" id="PF00742">
    <property type="entry name" value="Homoserine_dh"/>
    <property type="match status" value="1"/>
</dbReference>
<dbReference type="CDD" id="cd04881">
    <property type="entry name" value="ACT_HSDH-Hom"/>
    <property type="match status" value="1"/>
</dbReference>
<keyword evidence="12" id="KW-0520">NAD</keyword>
<feature type="binding site" evidence="17">
    <location>
        <position position="107"/>
    </location>
    <ligand>
        <name>NADPH</name>
        <dbReference type="ChEBI" id="CHEBI:57783"/>
    </ligand>
</feature>
<keyword evidence="10 17" id="KW-0521">NADP</keyword>
<gene>
    <name evidence="21" type="ORF">P6N53_04595</name>
</gene>
<dbReference type="SUPFAM" id="SSF55347">
    <property type="entry name" value="Glyceraldehyde-3-phosphate dehydrogenase-like, C-terminal domain"/>
    <property type="match status" value="1"/>
</dbReference>
<feature type="active site" description="Proton donor" evidence="16">
    <location>
        <position position="207"/>
    </location>
</feature>
<evidence type="ECO:0000256" key="5">
    <source>
        <dbReference type="ARBA" id="ARBA00013213"/>
    </source>
</evidence>
<dbReference type="InterPro" id="IPR036291">
    <property type="entry name" value="NAD(P)-bd_dom_sf"/>
</dbReference>
<dbReference type="Pfam" id="PF01842">
    <property type="entry name" value="ACT"/>
    <property type="match status" value="1"/>
</dbReference>
<dbReference type="InterPro" id="IPR019811">
    <property type="entry name" value="HDH_CS"/>
</dbReference>
<evidence type="ECO:0000259" key="20">
    <source>
        <dbReference type="PROSITE" id="PS51671"/>
    </source>
</evidence>
<keyword evidence="13" id="KW-0915">Sodium</keyword>
<evidence type="ECO:0000256" key="6">
    <source>
        <dbReference type="ARBA" id="ARBA00013376"/>
    </source>
</evidence>
<dbReference type="InterPro" id="IPR002912">
    <property type="entry name" value="ACT_dom"/>
</dbReference>
<dbReference type="FunFam" id="3.30.70.260:FF:000030">
    <property type="entry name" value="Homoserine dehydrogenase"/>
    <property type="match status" value="1"/>
</dbReference>
<dbReference type="InterPro" id="IPR016204">
    <property type="entry name" value="HDH"/>
</dbReference>
<dbReference type="NCBIfam" id="NF004976">
    <property type="entry name" value="PRK06349.1"/>
    <property type="match status" value="1"/>
</dbReference>
<comment type="pathway">
    <text evidence="2 18">Amino-acid biosynthesis; L-threonine biosynthesis; L-threonine from L-aspartate: step 3/5.</text>
</comment>
<sequence>MERQVIKVGLLGLGTVGRGVYRILIDNAESIKQRVGIELEVKKILVRSLEKNRGLDLPEGILTSNLGEIVDDPEINIVVEVLGGTNPTLDYVLEALRKGKSVVTANKDMVAEHGERLFAAAQQNNCDLLFEASVAGGIPIIRTLKQSLAANRIQEVFGIINGTTNYMLTKMTQEGSEFDDVLKEAQAQGYAESDPTADVGGFDAARKIAILSSIAFNTRVPLSRVYTEGITKISAEDIAYANELGYVIKLLGIAKSRDEGVEVRVHPTFIPKAHPLAAVGDVFNAVFVRGDAVGDTMFYGRGAGEMPTASAVVADVMDAARDLVRNVPGIIGCTCFEHRPVLEVGQTFSKYYIRLKVSDKPGVLASIALVFGNKEVSLKSVIQKEATGKTAELVLVTHRVQEQNVQDALMDIKQLSSVIEVANVIRVEGEE</sequence>
<evidence type="ECO:0000256" key="8">
    <source>
        <dbReference type="ARBA" id="ARBA00022697"/>
    </source>
</evidence>
<evidence type="ECO:0000256" key="9">
    <source>
        <dbReference type="ARBA" id="ARBA00022723"/>
    </source>
</evidence>
<dbReference type="EC" id="1.1.1.3" evidence="5 18"/>
<feature type="binding site" evidence="17">
    <location>
        <position position="192"/>
    </location>
    <ligand>
        <name>L-homoserine</name>
        <dbReference type="ChEBI" id="CHEBI:57476"/>
    </ligand>
</feature>
<comment type="cofactor">
    <cofactor evidence="1">
        <name>a metal cation</name>
        <dbReference type="ChEBI" id="CHEBI:25213"/>
    </cofactor>
</comment>
<proteinExistence type="inferred from homology"/>
<dbReference type="GO" id="GO:0050661">
    <property type="term" value="F:NADP binding"/>
    <property type="evidence" value="ECO:0007669"/>
    <property type="project" value="InterPro"/>
</dbReference>
<evidence type="ECO:0000256" key="13">
    <source>
        <dbReference type="ARBA" id="ARBA00023053"/>
    </source>
</evidence>
<evidence type="ECO:0000256" key="3">
    <source>
        <dbReference type="ARBA" id="ARBA00005062"/>
    </source>
</evidence>
<evidence type="ECO:0000256" key="1">
    <source>
        <dbReference type="ARBA" id="ARBA00001920"/>
    </source>
</evidence>
<comment type="similarity">
    <text evidence="4 19">Belongs to the homoserine dehydrogenase family.</text>
</comment>
<evidence type="ECO:0000256" key="10">
    <source>
        <dbReference type="ARBA" id="ARBA00022857"/>
    </source>
</evidence>
<evidence type="ECO:0000313" key="22">
    <source>
        <dbReference type="Proteomes" id="UP001172911"/>
    </source>
</evidence>
<keyword evidence="22" id="KW-1185">Reference proteome</keyword>
<evidence type="ECO:0000256" key="14">
    <source>
        <dbReference type="ARBA" id="ARBA00023167"/>
    </source>
</evidence>
<dbReference type="GO" id="GO:0009086">
    <property type="term" value="P:methionine biosynthetic process"/>
    <property type="evidence" value="ECO:0007669"/>
    <property type="project" value="UniProtKB-KW"/>
</dbReference>
<dbReference type="Proteomes" id="UP001172911">
    <property type="component" value="Unassembled WGS sequence"/>
</dbReference>
<dbReference type="SUPFAM" id="SSF55021">
    <property type="entry name" value="ACT-like"/>
    <property type="match status" value="1"/>
</dbReference>
<reference evidence="21" key="2">
    <citation type="submission" date="2023-03" db="EMBL/GenBank/DDBJ databases">
        <authorList>
            <person name="Zhang Z."/>
        </authorList>
    </citation>
    <scope>NUCLEOTIDE SEQUENCE</scope>
    <source>
        <strain evidence="21">DSA</strain>
    </source>
</reference>
<dbReference type="Pfam" id="PF03447">
    <property type="entry name" value="NAD_binding_3"/>
    <property type="match status" value="1"/>
</dbReference>
<dbReference type="GO" id="GO:0009088">
    <property type="term" value="P:threonine biosynthetic process"/>
    <property type="evidence" value="ECO:0007669"/>
    <property type="project" value="UniProtKB-KW"/>
</dbReference>
<dbReference type="Gene3D" id="3.30.360.10">
    <property type="entry name" value="Dihydrodipicolinate Reductase, domain 2"/>
    <property type="match status" value="1"/>
</dbReference>
<dbReference type="SUPFAM" id="SSF51735">
    <property type="entry name" value="NAD(P)-binding Rossmann-fold domains"/>
    <property type="match status" value="1"/>
</dbReference>
<evidence type="ECO:0000256" key="11">
    <source>
        <dbReference type="ARBA" id="ARBA00023002"/>
    </source>
</evidence>
<keyword evidence="9" id="KW-0479">Metal-binding</keyword>
<comment type="catalytic activity">
    <reaction evidence="15">
        <text>L-homoserine + NADP(+) = L-aspartate 4-semialdehyde + NADPH + H(+)</text>
        <dbReference type="Rhea" id="RHEA:15761"/>
        <dbReference type="ChEBI" id="CHEBI:15378"/>
        <dbReference type="ChEBI" id="CHEBI:57476"/>
        <dbReference type="ChEBI" id="CHEBI:57783"/>
        <dbReference type="ChEBI" id="CHEBI:58349"/>
        <dbReference type="ChEBI" id="CHEBI:537519"/>
        <dbReference type="EC" id="1.1.1.3"/>
    </reaction>
    <physiologicalReaction direction="right-to-left" evidence="15">
        <dbReference type="Rhea" id="RHEA:15763"/>
    </physiologicalReaction>
</comment>
<dbReference type="PROSITE" id="PS51671">
    <property type="entry name" value="ACT"/>
    <property type="match status" value="1"/>
</dbReference>
<comment type="caution">
    <text evidence="21">The sequence shown here is derived from an EMBL/GenBank/DDBJ whole genome shotgun (WGS) entry which is preliminary data.</text>
</comment>
<dbReference type="InterPro" id="IPR005106">
    <property type="entry name" value="Asp/hSer_DH_NAD-bd"/>
</dbReference>
<comment type="pathway">
    <text evidence="3 18">Amino-acid biosynthesis; L-methionine biosynthesis via de novo pathway; L-homoserine from L-aspartate: step 3/3.</text>
</comment>
<dbReference type="FunFam" id="3.30.360.10:FF:000005">
    <property type="entry name" value="Homoserine dehydrogenase"/>
    <property type="match status" value="1"/>
</dbReference>
<keyword evidence="14 18" id="KW-0486">Methionine biosynthesis</keyword>
<evidence type="ECO:0000256" key="16">
    <source>
        <dbReference type="PIRSR" id="PIRSR000098-1"/>
    </source>
</evidence>
<organism evidence="21 22">
    <name type="scientific">Desulforamulus aquiferis</name>
    <dbReference type="NCBI Taxonomy" id="1397668"/>
    <lineage>
        <taxon>Bacteria</taxon>
        <taxon>Bacillati</taxon>
        <taxon>Bacillota</taxon>
        <taxon>Clostridia</taxon>
        <taxon>Eubacteriales</taxon>
        <taxon>Peptococcaceae</taxon>
        <taxon>Desulforamulus</taxon>
    </lineage>
</organism>
<feature type="domain" description="ACT" evidence="20">
    <location>
        <begin position="352"/>
        <end position="426"/>
    </location>
</feature>
<dbReference type="Gene3D" id="3.40.50.720">
    <property type="entry name" value="NAD(P)-binding Rossmann-like Domain"/>
    <property type="match status" value="1"/>
</dbReference>
<evidence type="ECO:0000256" key="12">
    <source>
        <dbReference type="ARBA" id="ARBA00023027"/>
    </source>
</evidence>
<evidence type="ECO:0000256" key="4">
    <source>
        <dbReference type="ARBA" id="ARBA00006753"/>
    </source>
</evidence>
<dbReference type="InterPro" id="IPR045865">
    <property type="entry name" value="ACT-like_dom_sf"/>
</dbReference>
<dbReference type="AlphaFoldDB" id="A0AAW7ZA40"/>
<dbReference type="PANTHER" id="PTHR43331:SF1">
    <property type="entry name" value="HOMOSERINE DEHYDROGENASE"/>
    <property type="match status" value="1"/>
</dbReference>
<name>A0AAW7ZA40_9FIRM</name>
<keyword evidence="7 18" id="KW-0028">Amino-acid biosynthesis</keyword>
<dbReference type="PIRSF" id="PIRSF000098">
    <property type="entry name" value="Homoser_dehydrog"/>
    <property type="match status" value="1"/>
</dbReference>
<evidence type="ECO:0000256" key="2">
    <source>
        <dbReference type="ARBA" id="ARBA00005056"/>
    </source>
</evidence>
<dbReference type="GO" id="GO:0046872">
    <property type="term" value="F:metal ion binding"/>
    <property type="evidence" value="ECO:0007669"/>
    <property type="project" value="UniProtKB-KW"/>
</dbReference>
<keyword evidence="8 18" id="KW-0791">Threonine biosynthesis</keyword>
<protein>
    <recommendedName>
        <fullName evidence="6 18">Homoserine dehydrogenase</fullName>
        <ecNumber evidence="5 18">1.1.1.3</ecNumber>
    </recommendedName>
</protein>
<dbReference type="PROSITE" id="PS01042">
    <property type="entry name" value="HOMOSER_DHGENASE"/>
    <property type="match status" value="1"/>
</dbReference>
<evidence type="ECO:0000256" key="15">
    <source>
        <dbReference type="ARBA" id="ARBA00048841"/>
    </source>
</evidence>
<dbReference type="FunFam" id="3.40.50.720:FF:000062">
    <property type="entry name" value="Homoserine dehydrogenase"/>
    <property type="match status" value="1"/>
</dbReference>
<accession>A0AAW7ZA40</accession>
<evidence type="ECO:0000256" key="19">
    <source>
        <dbReference type="RuleBase" id="RU004171"/>
    </source>
</evidence>
<dbReference type="EMBL" id="JARPTC010000005">
    <property type="protein sequence ID" value="MDO7786499.1"/>
    <property type="molecule type" value="Genomic_DNA"/>
</dbReference>
<dbReference type="InterPro" id="IPR001342">
    <property type="entry name" value="HDH_cat"/>
</dbReference>
<dbReference type="GO" id="GO:0004412">
    <property type="term" value="F:homoserine dehydrogenase activity"/>
    <property type="evidence" value="ECO:0007669"/>
    <property type="project" value="UniProtKB-EC"/>
</dbReference>
<keyword evidence="11 18" id="KW-0560">Oxidoreductase</keyword>
<reference evidence="21" key="1">
    <citation type="journal article" date="2023" name="J. Hazard. Mater.">
        <title>Anaerobic biodegradation of pyrene and benzo[a]pyrene by a new sulfate-reducing Desulforamulus aquiferis strain DSA.</title>
        <authorList>
            <person name="Zhang Z."/>
            <person name="Sun J."/>
            <person name="Gong X."/>
            <person name="Wang C."/>
            <person name="Wang H."/>
        </authorList>
    </citation>
    <scope>NUCLEOTIDE SEQUENCE</scope>
    <source>
        <strain evidence="21">DSA</strain>
    </source>
</reference>
<evidence type="ECO:0000256" key="18">
    <source>
        <dbReference type="RuleBase" id="RU000579"/>
    </source>
</evidence>
<dbReference type="Gene3D" id="3.30.70.260">
    <property type="match status" value="1"/>
</dbReference>
<evidence type="ECO:0000256" key="17">
    <source>
        <dbReference type="PIRSR" id="PIRSR000098-2"/>
    </source>
</evidence>
<dbReference type="RefSeq" id="WP_304541538.1">
    <property type="nucleotide sequence ID" value="NZ_JARPTC010000005.1"/>
</dbReference>
<dbReference type="PANTHER" id="PTHR43331">
    <property type="entry name" value="HOMOSERINE DEHYDROGENASE"/>
    <property type="match status" value="1"/>
</dbReference>
<evidence type="ECO:0000313" key="21">
    <source>
        <dbReference type="EMBL" id="MDO7786499.1"/>
    </source>
</evidence>